<dbReference type="EMBL" id="CM037019">
    <property type="protein sequence ID" value="KAH7672275.1"/>
    <property type="molecule type" value="Genomic_DNA"/>
</dbReference>
<reference evidence="2" key="1">
    <citation type="journal article" date="2022" name="Nat. Commun.">
        <title>Chromosome evolution and the genetic basis of agronomically important traits in greater yam.</title>
        <authorList>
            <person name="Bredeson J.V."/>
            <person name="Lyons J.B."/>
            <person name="Oniyinde I.O."/>
            <person name="Okereke N.R."/>
            <person name="Kolade O."/>
            <person name="Nnabue I."/>
            <person name="Nwadili C.O."/>
            <person name="Hribova E."/>
            <person name="Parker M."/>
            <person name="Nwogha J."/>
            <person name="Shu S."/>
            <person name="Carlson J."/>
            <person name="Kariba R."/>
            <person name="Muthemba S."/>
            <person name="Knop K."/>
            <person name="Barton G.J."/>
            <person name="Sherwood A.V."/>
            <person name="Lopez-Montes A."/>
            <person name="Asiedu R."/>
            <person name="Jamnadass R."/>
            <person name="Muchugi A."/>
            <person name="Goodstein D."/>
            <person name="Egesi C.N."/>
            <person name="Featherston J."/>
            <person name="Asfaw A."/>
            <person name="Simpson G.G."/>
            <person name="Dolezel J."/>
            <person name="Hendre P.S."/>
            <person name="Van Deynze A."/>
            <person name="Kumar P.L."/>
            <person name="Obidiegwu J.E."/>
            <person name="Bhattacharjee R."/>
            <person name="Rokhsar D.S."/>
        </authorList>
    </citation>
    <scope>NUCLEOTIDE SEQUENCE [LARGE SCALE GENOMIC DNA]</scope>
    <source>
        <strain evidence="2">cv. TDa95/00328</strain>
    </source>
</reference>
<name>A0ACB7VEF6_DIOAL</name>
<protein>
    <submittedName>
        <fullName evidence="1">Glycerophosphodiester phosphodiesterase protein</fullName>
        <ecNumber evidence="1">3.1.4.46</ecNumber>
    </submittedName>
</protein>
<evidence type="ECO:0000313" key="2">
    <source>
        <dbReference type="Proteomes" id="UP000827976"/>
    </source>
</evidence>
<dbReference type="EC" id="3.1.4.46" evidence="1"/>
<evidence type="ECO:0000313" key="1">
    <source>
        <dbReference type="EMBL" id="KAH7672275.1"/>
    </source>
</evidence>
<gene>
    <name evidence="1" type="ORF">IHE45_09G045200</name>
</gene>
<dbReference type="Proteomes" id="UP000827976">
    <property type="component" value="Chromosome 9"/>
</dbReference>
<proteinExistence type="predicted"/>
<keyword evidence="1" id="KW-0378">Hydrolase</keyword>
<sequence>MLCYLFFVFLLFNEAFAAKHAKPVVQWQTLSGDAPLVIARGGYSGLFPDSSQFAYQFALSTSLSDVVLFCDLQLTKDGAGFCHSGLQLDNSTTISQAFPKGQKTYPVNGEDVTGWFAIDYVSKVLFDKVSLIQGIFSRPSVFDNSQSMMRVEDVVAVQPPLFWLNVEYANFYKQHKLDIAEYTLGLSNQMPIDFISSPEINFLKGLSGKVNARNTRLIFKFLEADKTEPSTKKTYSSLLKDLSMIKSFSSGILVPKEYIWPVGKDLYLEPGTTLVLDAHKLGLEVYAYGFANDAPASYNYSYDPSTEYLQFVDNSDFSVDGVLTDFPSTASQAVACLAHNKKNIPPPIKDKPLIISHNGASGVYAGCTDLAYQQAVNDGADIIDCSVQMTKDGVAFCLDSADISQTTTAMTSFMSHSTVIPEIQKDNGIYSFDLTWAEIQSLKPSQTRLPSSGLSRNPAMQNAGKLMTLPEFLDFAKNSSVPGILISIENAAYLASKQGLDIVNTVISNLTAASYDQQTLQQVYIQSDDTSVLEEFKSVSTYKRVLMIKESISDAPKPSVTEIKQFADAVNLPRSSLVAYSDFFLSGFTPVAKEMFAANISVFVSVLRNEFMALAFDYFSDPTVEVATYVLGLGLDGVVTEYPATASSYMRSPCFYSDADMPYTILAAQPGSLLQLAPPDALPPAQPPAPVLQPADVDDPPLPPVVKNSNNDPAHPSPPASSPPNHASLVTATSSLSFFIVFFSFIFNDGDWITRRWKAQCGSQNLKAILASCAWLIWRARCDKVFKNEEPNWDGIGQQAVNMVDIVRDQKYNSGKLSHLPFHSSLNLFTDASWTENDGCCGIGFALIDGNNKIVLAGASNSMAETSTHVEILVLEEALKRCIEWSLYPHQIFTDCTSLVDMIYKEDFTVTWRFSE</sequence>
<accession>A0ACB7VEF6</accession>
<keyword evidence="2" id="KW-1185">Reference proteome</keyword>
<organism evidence="1 2">
    <name type="scientific">Dioscorea alata</name>
    <name type="common">Purple yam</name>
    <dbReference type="NCBI Taxonomy" id="55571"/>
    <lineage>
        <taxon>Eukaryota</taxon>
        <taxon>Viridiplantae</taxon>
        <taxon>Streptophyta</taxon>
        <taxon>Embryophyta</taxon>
        <taxon>Tracheophyta</taxon>
        <taxon>Spermatophyta</taxon>
        <taxon>Magnoliopsida</taxon>
        <taxon>Liliopsida</taxon>
        <taxon>Dioscoreales</taxon>
        <taxon>Dioscoreaceae</taxon>
        <taxon>Dioscorea</taxon>
    </lineage>
</organism>
<comment type="caution">
    <text evidence="1">The sequence shown here is derived from an EMBL/GenBank/DDBJ whole genome shotgun (WGS) entry which is preliminary data.</text>
</comment>